<keyword evidence="11" id="KW-0969">Cilium</keyword>
<evidence type="ECO:0000256" key="6">
    <source>
        <dbReference type="ARBA" id="ARBA00022473"/>
    </source>
</evidence>
<keyword evidence="10" id="KW-0243">Dynein</keyword>
<dbReference type="InterPro" id="IPR040045">
    <property type="entry name" value="DYNC2LI1"/>
</dbReference>
<keyword evidence="13" id="KW-0206">Cytoskeleton</keyword>
<gene>
    <name evidence="16" type="ORF">EGYM00163_LOCUS29900</name>
</gene>
<evidence type="ECO:0000256" key="12">
    <source>
        <dbReference type="ARBA" id="ARBA00023175"/>
    </source>
</evidence>
<dbReference type="SUPFAM" id="SSF52540">
    <property type="entry name" value="P-loop containing nucleoside triphosphate hydrolases"/>
    <property type="match status" value="1"/>
</dbReference>
<evidence type="ECO:0000256" key="4">
    <source>
        <dbReference type="ARBA" id="ARBA00006831"/>
    </source>
</evidence>
<keyword evidence="8" id="KW-0493">Microtubule</keyword>
<dbReference type="PANTHER" id="PTHR13236">
    <property type="entry name" value="DYNEIN 2 LIGHT INTERMEDIATE CHAIN, ISOFORM 2"/>
    <property type="match status" value="1"/>
</dbReference>
<dbReference type="InterPro" id="IPR027417">
    <property type="entry name" value="P-loop_NTPase"/>
</dbReference>
<keyword evidence="7" id="KW-0963">Cytoplasm</keyword>
<reference evidence="16" key="1">
    <citation type="submission" date="2021-01" db="EMBL/GenBank/DDBJ databases">
        <authorList>
            <person name="Corre E."/>
            <person name="Pelletier E."/>
            <person name="Niang G."/>
            <person name="Scheremetjew M."/>
            <person name="Finn R."/>
            <person name="Kale V."/>
            <person name="Holt S."/>
            <person name="Cochrane G."/>
            <person name="Meng A."/>
            <person name="Brown T."/>
            <person name="Cohen L."/>
        </authorList>
    </citation>
    <scope>NUCLEOTIDE SEQUENCE</scope>
    <source>
        <strain evidence="16">CCMP1594</strain>
    </source>
</reference>
<protein>
    <recommendedName>
        <fullName evidence="5">Cytoplasmic dynein 2 light intermediate chain 1</fullName>
    </recommendedName>
</protein>
<keyword evidence="12" id="KW-0505">Motor protein</keyword>
<accession>A0A7S4FXS7</accession>
<organism evidence="16">
    <name type="scientific">Eutreptiella gymnastica</name>
    <dbReference type="NCBI Taxonomy" id="73025"/>
    <lineage>
        <taxon>Eukaryota</taxon>
        <taxon>Discoba</taxon>
        <taxon>Euglenozoa</taxon>
        <taxon>Euglenida</taxon>
        <taxon>Spirocuta</taxon>
        <taxon>Euglenophyceae</taxon>
        <taxon>Eutreptiales</taxon>
        <taxon>Eutreptiaceae</taxon>
        <taxon>Eutreptiella</taxon>
    </lineage>
</organism>
<dbReference type="GO" id="GO:0045504">
    <property type="term" value="F:dynein heavy chain binding"/>
    <property type="evidence" value="ECO:0007669"/>
    <property type="project" value="TreeGrafter"/>
</dbReference>
<keyword evidence="6" id="KW-0217">Developmental protein</keyword>
<evidence type="ECO:0000313" key="16">
    <source>
        <dbReference type="EMBL" id="CAE0818732.1"/>
    </source>
</evidence>
<proteinExistence type="inferred from homology"/>
<comment type="subcellular location">
    <subcellularLocation>
        <location evidence="3">Cytoplasm</location>
        <location evidence="3">Cytoskeleton</location>
        <location evidence="3">Cilium axoneme</location>
    </subcellularLocation>
    <subcellularLocation>
        <location evidence="1">Cytoplasm</location>
        <location evidence="1">Cytoskeleton</location>
        <location evidence="1">Cilium basal body</location>
    </subcellularLocation>
    <subcellularLocation>
        <location evidence="2">Cytoplasm</location>
        <location evidence="2">Cytoskeleton</location>
        <location evidence="2">Microtubule organizing center</location>
        <location evidence="2">Centrosome</location>
    </subcellularLocation>
</comment>
<evidence type="ECO:0000256" key="5">
    <source>
        <dbReference type="ARBA" id="ARBA00018863"/>
    </source>
</evidence>
<keyword evidence="14" id="KW-0966">Cell projection</keyword>
<feature type="region of interest" description="Disordered" evidence="15">
    <location>
        <begin position="309"/>
        <end position="361"/>
    </location>
</feature>
<evidence type="ECO:0000256" key="10">
    <source>
        <dbReference type="ARBA" id="ARBA00023017"/>
    </source>
</evidence>
<evidence type="ECO:0000256" key="13">
    <source>
        <dbReference type="ARBA" id="ARBA00023212"/>
    </source>
</evidence>
<dbReference type="GO" id="GO:0005813">
    <property type="term" value="C:centrosome"/>
    <property type="evidence" value="ECO:0007669"/>
    <property type="project" value="UniProtKB-SubCell"/>
</dbReference>
<feature type="compositionally biased region" description="Basic and acidic residues" evidence="15">
    <location>
        <begin position="340"/>
        <end position="351"/>
    </location>
</feature>
<dbReference type="Gene3D" id="3.40.50.300">
    <property type="entry name" value="P-loop containing nucleotide triphosphate hydrolases"/>
    <property type="match status" value="1"/>
</dbReference>
<evidence type="ECO:0000256" key="8">
    <source>
        <dbReference type="ARBA" id="ARBA00022701"/>
    </source>
</evidence>
<sequence length="361" mass="40671">MAEEGAKAASPRDNKAKDVWQIIQSQQPPNAQEQQDTNILFVGNRGSGKTTLINKFIRKDENTPPKPTTALEYTHAKREEAKVVKVAHLWELGGGQQLNSLMDVVITPENIHTVLCVIVADMSDPHGVWSSVYYWLTKIKKRVGECFLKMQQRSSNTPGKMIQRMQKRFGESHPDLENNKVTIIGIPILIVAAKYDTFRNEGTEYAKVMAKTLRFFAHSYAASLIYTSQKDERDISKFRALLNHLVFGSPLSGERLLQVDHTQPLFVWTGKDTFDKIGPPQGVNKPPNFTTCGNEEHDRWKAPFETIFTPKEGSADSSGKDANFDPNDPDYAEPNVDSMRSVKDDELEQYRQSRAKKGATS</sequence>
<evidence type="ECO:0000256" key="15">
    <source>
        <dbReference type="SAM" id="MobiDB-lite"/>
    </source>
</evidence>
<dbReference type="Pfam" id="PF05783">
    <property type="entry name" value="DLIC"/>
    <property type="match status" value="1"/>
</dbReference>
<dbReference type="GO" id="GO:0005930">
    <property type="term" value="C:axoneme"/>
    <property type="evidence" value="ECO:0007669"/>
    <property type="project" value="UniProtKB-SubCell"/>
</dbReference>
<dbReference type="EMBL" id="HBJA01085805">
    <property type="protein sequence ID" value="CAE0818732.1"/>
    <property type="molecule type" value="Transcribed_RNA"/>
</dbReference>
<comment type="similarity">
    <text evidence="4">Belongs to the dynein light intermediate chain family.</text>
</comment>
<dbReference type="PANTHER" id="PTHR13236:SF0">
    <property type="entry name" value="CYTOPLASMIC DYNEIN 2 LIGHT INTERMEDIATE CHAIN 1"/>
    <property type="match status" value="1"/>
</dbReference>
<dbReference type="GO" id="GO:0035735">
    <property type="term" value="P:intraciliary transport involved in cilium assembly"/>
    <property type="evidence" value="ECO:0007669"/>
    <property type="project" value="InterPro"/>
</dbReference>
<dbReference type="GO" id="GO:0005868">
    <property type="term" value="C:cytoplasmic dynein complex"/>
    <property type="evidence" value="ECO:0007669"/>
    <property type="project" value="InterPro"/>
</dbReference>
<dbReference type="GO" id="GO:0036064">
    <property type="term" value="C:ciliary basal body"/>
    <property type="evidence" value="ECO:0007669"/>
    <property type="project" value="TreeGrafter"/>
</dbReference>
<name>A0A7S4FXS7_9EUGL</name>
<evidence type="ECO:0000256" key="9">
    <source>
        <dbReference type="ARBA" id="ARBA00022794"/>
    </source>
</evidence>
<dbReference type="AlphaFoldDB" id="A0A7S4FXS7"/>
<keyword evidence="9" id="KW-0970">Cilium biogenesis/degradation</keyword>
<evidence type="ECO:0000256" key="2">
    <source>
        <dbReference type="ARBA" id="ARBA00004300"/>
    </source>
</evidence>
<evidence type="ECO:0000256" key="11">
    <source>
        <dbReference type="ARBA" id="ARBA00023069"/>
    </source>
</evidence>
<dbReference type="GO" id="GO:0035721">
    <property type="term" value="P:intraciliary retrograde transport"/>
    <property type="evidence" value="ECO:0007669"/>
    <property type="project" value="InterPro"/>
</dbReference>
<dbReference type="InterPro" id="IPR022780">
    <property type="entry name" value="Dynein_light_int_chain"/>
</dbReference>
<evidence type="ECO:0000256" key="3">
    <source>
        <dbReference type="ARBA" id="ARBA00004430"/>
    </source>
</evidence>
<evidence type="ECO:0000256" key="14">
    <source>
        <dbReference type="ARBA" id="ARBA00023273"/>
    </source>
</evidence>
<evidence type="ECO:0000256" key="1">
    <source>
        <dbReference type="ARBA" id="ARBA00004120"/>
    </source>
</evidence>
<dbReference type="GO" id="GO:0005874">
    <property type="term" value="C:microtubule"/>
    <property type="evidence" value="ECO:0007669"/>
    <property type="project" value="UniProtKB-KW"/>
</dbReference>
<evidence type="ECO:0000256" key="7">
    <source>
        <dbReference type="ARBA" id="ARBA00022490"/>
    </source>
</evidence>